<dbReference type="Proteomes" id="UP000199306">
    <property type="component" value="Unassembled WGS sequence"/>
</dbReference>
<dbReference type="EMBL" id="FOXH01000002">
    <property type="protein sequence ID" value="SFP26514.1"/>
    <property type="molecule type" value="Genomic_DNA"/>
</dbReference>
<keyword evidence="2" id="KW-1185">Reference proteome</keyword>
<sequence length="103" mass="11869">MAKHFTKNEHPEDHRQIIGFIQKFKEEENQKIYSHFISKDALEKLMNDDKFGGIRLHYGRNDEGQRRIYIEGATEKGNGLGSFLCDGPICPNDCPNTEAEPEM</sequence>
<dbReference type="OrthoDB" id="661524at2"/>
<gene>
    <name evidence="1" type="ORF">SAMN04515674_102165</name>
</gene>
<dbReference type="RefSeq" id="WP_092012516.1">
    <property type="nucleotide sequence ID" value="NZ_FOXH01000002.1"/>
</dbReference>
<name>A0A1I5NXJ8_9BACT</name>
<dbReference type="AlphaFoldDB" id="A0A1I5NXJ8"/>
<protein>
    <submittedName>
        <fullName evidence="1">Uncharacterized protein</fullName>
    </submittedName>
</protein>
<evidence type="ECO:0000313" key="1">
    <source>
        <dbReference type="EMBL" id="SFP26514.1"/>
    </source>
</evidence>
<evidence type="ECO:0000313" key="2">
    <source>
        <dbReference type="Proteomes" id="UP000199306"/>
    </source>
</evidence>
<dbReference type="STRING" id="1079859.SAMN04515674_102165"/>
<proteinExistence type="predicted"/>
<reference evidence="1 2" key="1">
    <citation type="submission" date="2016-10" db="EMBL/GenBank/DDBJ databases">
        <authorList>
            <person name="de Groot N.N."/>
        </authorList>
    </citation>
    <scope>NUCLEOTIDE SEQUENCE [LARGE SCALE GENOMIC DNA]</scope>
    <source>
        <strain evidence="2">E92,LMG 26720,CCM 7988</strain>
    </source>
</reference>
<accession>A0A1I5NXJ8</accession>
<organism evidence="1 2">
    <name type="scientific">Pseudarcicella hirudinis</name>
    <dbReference type="NCBI Taxonomy" id="1079859"/>
    <lineage>
        <taxon>Bacteria</taxon>
        <taxon>Pseudomonadati</taxon>
        <taxon>Bacteroidota</taxon>
        <taxon>Cytophagia</taxon>
        <taxon>Cytophagales</taxon>
        <taxon>Flectobacillaceae</taxon>
        <taxon>Pseudarcicella</taxon>
    </lineage>
</organism>